<reference evidence="2" key="1">
    <citation type="journal article" date="2024" name="Front. Bioeng. Biotechnol.">
        <title>Genome-scale model development and genomic sequencing of the oleaginous clade Lipomyces.</title>
        <authorList>
            <person name="Czajka J.J."/>
            <person name="Han Y."/>
            <person name="Kim J."/>
            <person name="Mondo S.J."/>
            <person name="Hofstad B.A."/>
            <person name="Robles A."/>
            <person name="Haridas S."/>
            <person name="Riley R."/>
            <person name="LaButti K."/>
            <person name="Pangilinan J."/>
            <person name="Andreopoulos W."/>
            <person name="Lipzen A."/>
            <person name="Yan J."/>
            <person name="Wang M."/>
            <person name="Ng V."/>
            <person name="Grigoriev I.V."/>
            <person name="Spatafora J.W."/>
            <person name="Magnuson J.K."/>
            <person name="Baker S.E."/>
            <person name="Pomraning K.R."/>
        </authorList>
    </citation>
    <scope>NUCLEOTIDE SEQUENCE [LARGE SCALE GENOMIC DNA]</scope>
    <source>
        <strain evidence="2">CBS 7786</strain>
    </source>
</reference>
<evidence type="ECO:0000313" key="1">
    <source>
        <dbReference type="EMBL" id="KAK9241141.1"/>
    </source>
</evidence>
<dbReference type="Proteomes" id="UP001433508">
    <property type="component" value="Unassembled WGS sequence"/>
</dbReference>
<sequence length="292" mass="32399">MKRKAPPQAPHGDELDDGLDYAVDGFDSDDGAVAVSASGDNDSDEGEVVSTTKTADSQDSGKRENSTGKSVAKAEKQRRLKEKMALKKRRRMETEVTVKKSIAAMEPAVIADYIAKKARLWHPKLSSIELDDQYLLPQSRVCDMSFWDNERSLPNFKSFLMSCTKSLDLADRKEGNRGPCVIVICISAIRVCDVRRTIPKTVKSVKIIAKNSINKDGQKLESFNPAIVLATPERLKNVVERGVLKLTDLERVIVDSSYLDSKARSVLDDVPETLTVMKRLVTDAERAQIALF</sequence>
<gene>
    <name evidence="1" type="ORF">V1525DRAFT_352613</name>
</gene>
<organism evidence="1 2">
    <name type="scientific">Lipomyces kononenkoae</name>
    <name type="common">Yeast</name>
    <dbReference type="NCBI Taxonomy" id="34357"/>
    <lineage>
        <taxon>Eukaryota</taxon>
        <taxon>Fungi</taxon>
        <taxon>Dikarya</taxon>
        <taxon>Ascomycota</taxon>
        <taxon>Saccharomycotina</taxon>
        <taxon>Lipomycetes</taxon>
        <taxon>Lipomycetales</taxon>
        <taxon>Lipomycetaceae</taxon>
        <taxon>Lipomyces</taxon>
    </lineage>
</organism>
<keyword evidence="2" id="KW-1185">Reference proteome</keyword>
<protein>
    <submittedName>
        <fullName evidence="1">U3-containing 90S pre-ribosomal complex subunit-domain containing protein</fullName>
    </submittedName>
</protein>
<comment type="caution">
    <text evidence="1">The sequence shown here is derived from an EMBL/GenBank/DDBJ whole genome shotgun (WGS) entry which is preliminary data.</text>
</comment>
<accession>A0ACC3TB30</accession>
<name>A0ACC3TB30_LIPKO</name>
<evidence type="ECO:0000313" key="2">
    <source>
        <dbReference type="Proteomes" id="UP001433508"/>
    </source>
</evidence>
<dbReference type="EMBL" id="MU971336">
    <property type="protein sequence ID" value="KAK9241141.1"/>
    <property type="molecule type" value="Genomic_DNA"/>
</dbReference>
<proteinExistence type="predicted"/>